<sequence>MSTEPIRRIVAGIRDDLPHTVELFLKHNWDQVPAYAASPDPELRKEVGDHAEAVFLAVLTTLEEGRAAVREDFEFTVDQATRRVRQGVALADFLQAFRIGQVALWERIVEIAAADPETSRAALPVASHVMQVIEVGSTVAAEAYLAAHQVELAEGDRIRRDLVEDLLAGRGVRPGPMLEVARRCRLEPDGRIIVLVAVPGRPQAPGRSLREALRHVRTELGPLREGVMVIRQEQLVGILPVATDDVRSIVPDLRRIHRRLTREGFGLGVGASTVHTGFGAVPAAYSEAAIARDVLGGDPGVMALSMISTIDYLVLREDPTARRLVRPALRQFVEEDLARDSVMIETMLAYVACDLNAKLAAERLHVHVNTAYHRLERIAERTGCDLRRFADVEELIFAIRLLTAPRNGAKT</sequence>
<dbReference type="Proteomes" id="UP000483261">
    <property type="component" value="Unassembled WGS sequence"/>
</dbReference>
<dbReference type="AlphaFoldDB" id="A0A6M1R0Z2"/>
<dbReference type="Pfam" id="PF14361">
    <property type="entry name" value="RsbRD_N"/>
    <property type="match status" value="1"/>
</dbReference>
<dbReference type="InterPro" id="IPR025751">
    <property type="entry name" value="RsbRD_N_dom"/>
</dbReference>
<organism evidence="5 6">
    <name type="scientific">Nocardioides turkmenicus</name>
    <dbReference type="NCBI Taxonomy" id="2711220"/>
    <lineage>
        <taxon>Bacteria</taxon>
        <taxon>Bacillati</taxon>
        <taxon>Actinomycetota</taxon>
        <taxon>Actinomycetes</taxon>
        <taxon>Propionibacteriales</taxon>
        <taxon>Nocardioidaceae</taxon>
        <taxon>Nocardioides</taxon>
    </lineage>
</organism>
<dbReference type="EMBL" id="JAALAA010000010">
    <property type="protein sequence ID" value="NGN93676.1"/>
    <property type="molecule type" value="Genomic_DNA"/>
</dbReference>
<protein>
    <submittedName>
        <fullName evidence="5">PucR family transcriptional regulator</fullName>
    </submittedName>
</protein>
<dbReference type="Gene3D" id="1.10.10.2840">
    <property type="entry name" value="PucR C-terminal helix-turn-helix domain"/>
    <property type="match status" value="1"/>
</dbReference>
<dbReference type="RefSeq" id="WP_165111416.1">
    <property type="nucleotide sequence ID" value="NZ_JAALAA010000010.1"/>
</dbReference>
<dbReference type="Pfam" id="PF13556">
    <property type="entry name" value="HTH_30"/>
    <property type="match status" value="1"/>
</dbReference>
<dbReference type="Pfam" id="PF17853">
    <property type="entry name" value="GGDEF_2"/>
    <property type="match status" value="1"/>
</dbReference>
<dbReference type="PANTHER" id="PTHR33744">
    <property type="entry name" value="CARBOHYDRATE DIACID REGULATOR"/>
    <property type="match status" value="1"/>
</dbReference>
<feature type="domain" description="PucR C-terminal helix-turn-helix" evidence="2">
    <location>
        <begin position="344"/>
        <end position="400"/>
    </location>
</feature>
<comment type="similarity">
    <text evidence="1">Belongs to the CdaR family.</text>
</comment>
<evidence type="ECO:0000256" key="1">
    <source>
        <dbReference type="ARBA" id="ARBA00006754"/>
    </source>
</evidence>
<gene>
    <name evidence="5" type="ORF">G5C66_13105</name>
</gene>
<dbReference type="PANTHER" id="PTHR33744:SF1">
    <property type="entry name" value="DNA-BINDING TRANSCRIPTIONAL ACTIVATOR ADER"/>
    <property type="match status" value="1"/>
</dbReference>
<name>A0A6M1R0Z2_9ACTN</name>
<feature type="domain" description="RsbT co-antagonist protein RsbRD N-terminal" evidence="3">
    <location>
        <begin position="29"/>
        <end position="157"/>
    </location>
</feature>
<evidence type="ECO:0000259" key="4">
    <source>
        <dbReference type="Pfam" id="PF17853"/>
    </source>
</evidence>
<keyword evidence="6" id="KW-1185">Reference proteome</keyword>
<dbReference type="InterPro" id="IPR042070">
    <property type="entry name" value="PucR_C-HTH_sf"/>
</dbReference>
<evidence type="ECO:0000259" key="3">
    <source>
        <dbReference type="Pfam" id="PF14361"/>
    </source>
</evidence>
<reference evidence="5 6" key="1">
    <citation type="submission" date="2020-02" db="EMBL/GenBank/DDBJ databases">
        <title>Whole-genome analyses of novel actinobacteria.</title>
        <authorList>
            <person name="Sahin N."/>
        </authorList>
    </citation>
    <scope>NUCLEOTIDE SEQUENCE [LARGE SCALE GENOMIC DNA]</scope>
    <source>
        <strain evidence="5 6">KC13</strain>
    </source>
</reference>
<accession>A0A6M1R0Z2</accession>
<evidence type="ECO:0000313" key="5">
    <source>
        <dbReference type="EMBL" id="NGN93676.1"/>
    </source>
</evidence>
<comment type="caution">
    <text evidence="5">The sequence shown here is derived from an EMBL/GenBank/DDBJ whole genome shotgun (WGS) entry which is preliminary data.</text>
</comment>
<proteinExistence type="inferred from homology"/>
<feature type="domain" description="CdaR GGDEF-like" evidence="4">
    <location>
        <begin position="176"/>
        <end position="294"/>
    </location>
</feature>
<evidence type="ECO:0000313" key="6">
    <source>
        <dbReference type="Proteomes" id="UP000483261"/>
    </source>
</evidence>
<dbReference type="InterPro" id="IPR051448">
    <property type="entry name" value="CdaR-like_regulators"/>
</dbReference>
<dbReference type="InterPro" id="IPR041522">
    <property type="entry name" value="CdaR_GGDEF"/>
</dbReference>
<dbReference type="InterPro" id="IPR025736">
    <property type="entry name" value="PucR_C-HTH_dom"/>
</dbReference>
<evidence type="ECO:0000259" key="2">
    <source>
        <dbReference type="Pfam" id="PF13556"/>
    </source>
</evidence>